<gene>
    <name evidence="1" type="ORF">MCOR_54331</name>
</gene>
<name>A0A6J8EQT8_MYTCO</name>
<accession>A0A6J8EQT8</accession>
<evidence type="ECO:0000313" key="2">
    <source>
        <dbReference type="Proteomes" id="UP000507470"/>
    </source>
</evidence>
<dbReference type="OrthoDB" id="6121202at2759"/>
<dbReference type="Proteomes" id="UP000507470">
    <property type="component" value="Unassembled WGS sequence"/>
</dbReference>
<evidence type="ECO:0000313" key="1">
    <source>
        <dbReference type="EMBL" id="CAC5422273.1"/>
    </source>
</evidence>
<keyword evidence="2" id="KW-1185">Reference proteome</keyword>
<sequence>MELISLVKSKKESKAINLIENGIDTACVDEVKIIVQNSIEIQCKDGNDKLLADIMFEKRCGFQKLEILSPSGYTIAKQRLHWSSFKLEMQDVCYILKKRSQSPLLIDVVNTQDRSVVAKLFEDLNSSLSNHTELNLSKKDCDIIDDSCTQYDI</sequence>
<protein>
    <submittedName>
        <fullName evidence="1">Uncharacterized protein</fullName>
    </submittedName>
</protein>
<reference evidence="1 2" key="1">
    <citation type="submission" date="2020-06" db="EMBL/GenBank/DDBJ databases">
        <authorList>
            <person name="Li R."/>
            <person name="Bekaert M."/>
        </authorList>
    </citation>
    <scope>NUCLEOTIDE SEQUENCE [LARGE SCALE GENOMIC DNA]</scope>
    <source>
        <strain evidence="2">wild</strain>
    </source>
</reference>
<proteinExistence type="predicted"/>
<organism evidence="1 2">
    <name type="scientific">Mytilus coruscus</name>
    <name type="common">Sea mussel</name>
    <dbReference type="NCBI Taxonomy" id="42192"/>
    <lineage>
        <taxon>Eukaryota</taxon>
        <taxon>Metazoa</taxon>
        <taxon>Spiralia</taxon>
        <taxon>Lophotrochozoa</taxon>
        <taxon>Mollusca</taxon>
        <taxon>Bivalvia</taxon>
        <taxon>Autobranchia</taxon>
        <taxon>Pteriomorphia</taxon>
        <taxon>Mytilida</taxon>
        <taxon>Mytiloidea</taxon>
        <taxon>Mytilidae</taxon>
        <taxon>Mytilinae</taxon>
        <taxon>Mytilus</taxon>
    </lineage>
</organism>
<dbReference type="EMBL" id="CACVKT020009537">
    <property type="protein sequence ID" value="CAC5422273.1"/>
    <property type="molecule type" value="Genomic_DNA"/>
</dbReference>
<dbReference type="AlphaFoldDB" id="A0A6J8EQT8"/>